<dbReference type="InterPro" id="IPR006311">
    <property type="entry name" value="TAT_signal"/>
</dbReference>
<dbReference type="InterPro" id="IPR029229">
    <property type="entry name" value="Alkyl_sulf_C"/>
</dbReference>
<dbReference type="Gene3D" id="1.25.40.880">
    <property type="entry name" value="Alkyl sulfatase, dimerisation domain"/>
    <property type="match status" value="1"/>
</dbReference>
<comment type="similarity">
    <text evidence="4">Belongs to the metallo-beta-lactamase superfamily. Type III sulfatase family.</text>
</comment>
<dbReference type="Pfam" id="PF14863">
    <property type="entry name" value="Alkyl_sulf_dimr"/>
    <property type="match status" value="1"/>
</dbReference>
<name>A0ABV2WNF3_9NOCA</name>
<evidence type="ECO:0000256" key="5">
    <source>
        <dbReference type="SAM" id="MobiDB-lite"/>
    </source>
</evidence>
<keyword evidence="8" id="KW-1185">Reference proteome</keyword>
<organism evidence="7 8">
    <name type="scientific">Nocardia rhamnosiphila</name>
    <dbReference type="NCBI Taxonomy" id="426716"/>
    <lineage>
        <taxon>Bacteria</taxon>
        <taxon>Bacillati</taxon>
        <taxon>Actinomycetota</taxon>
        <taxon>Actinomycetes</taxon>
        <taxon>Mycobacteriales</taxon>
        <taxon>Nocardiaceae</taxon>
        <taxon>Nocardia</taxon>
    </lineage>
</organism>
<dbReference type="InterPro" id="IPR044097">
    <property type="entry name" value="Bds1/SdsA1_MBL-fold"/>
</dbReference>
<dbReference type="Gene3D" id="3.60.15.30">
    <property type="entry name" value="Metallo-beta-lactamase domain"/>
    <property type="match status" value="1"/>
</dbReference>
<gene>
    <name evidence="7" type="ORF">ABZ510_11070</name>
</gene>
<keyword evidence="3" id="KW-0862">Zinc</keyword>
<keyword evidence="1" id="KW-0479">Metal-binding</keyword>
<feature type="compositionally biased region" description="Gly residues" evidence="5">
    <location>
        <begin position="1"/>
        <end position="11"/>
    </location>
</feature>
<evidence type="ECO:0000256" key="4">
    <source>
        <dbReference type="ARBA" id="ARBA00033751"/>
    </source>
</evidence>
<dbReference type="Gene3D" id="3.30.1050.10">
    <property type="entry name" value="SCP2 sterol-binding domain"/>
    <property type="match status" value="1"/>
</dbReference>
<feature type="compositionally biased region" description="Low complexity" evidence="5">
    <location>
        <begin position="12"/>
        <end position="21"/>
    </location>
</feature>
<sequence length="687" mass="73818">MSETNGVGGVPAGPEAGSGPRVSRRGVLGLGAAALAATAVGATACDSSPADAHTYAEVTEPSDHIVAQHRQVAQTPPLSDTADLADADRGRIAGLDPGVVRDATGKVVWDNDSYAFLREPCPPSVHPSLWRQSGLVSKQGLYEVVPGIYQVRGLDLSNMTLVEGTTGVVVIDPLICRETAVAALALYRAHRGDRPVTGLVYTHPHVDHFGGALGVTTPDDVRAGRCPVLAPAGFLEHAVAENVYAGPAMARRSAYMYGAALDRGPRGQVGSGLGQTTSTGAIGLIPPTRDITHTGQEETIDGVHMVFQMTPGTEAPAEMNFYFPAHRALCTAENATHTMHNLLTLRGAPVRDPRMWAAYLTEAINLFGGSAEVAFASHHWPTWGADRVVEFLALQRDLYAYLHDQTLRLINQGYVGSEIAEMLQLPPALRDAWHTRGYYGSVSHNVKAVYQRYMGWFDGNPAHLWEHPPAESATRHVAAMGGADEVLKKGRRAYTEGDYRWVVQLANYVIFADPGNIAAKQLQAAAFEQLGYGAENATWRNFYLSGAKELRNGPFGTPTTSDNAGLRAALTVDMVFDALAVRLDGPAAWDRRMIVDWRISDEQRTHRMELRNGVLVHYDLAAGHRGPAPDASFALTRAMLLGVLLAGRDVGEAVRAGSIGVTGHPAILAQLKELLDTPDRNFPIVTP</sequence>
<dbReference type="Pfam" id="PF00753">
    <property type="entry name" value="Lactamase_B"/>
    <property type="match status" value="1"/>
</dbReference>
<dbReference type="CDD" id="cd07710">
    <property type="entry name" value="arylsulfatase_Sdsa1-like_MBL-fold"/>
    <property type="match status" value="1"/>
</dbReference>
<dbReference type="SMART" id="SM00849">
    <property type="entry name" value="Lactamase_B"/>
    <property type="match status" value="1"/>
</dbReference>
<feature type="domain" description="Metallo-beta-lactamase" evidence="6">
    <location>
        <begin position="156"/>
        <end position="378"/>
    </location>
</feature>
<dbReference type="PROSITE" id="PS51318">
    <property type="entry name" value="TAT"/>
    <property type="match status" value="1"/>
</dbReference>
<dbReference type="InterPro" id="IPR029228">
    <property type="entry name" value="Alkyl_sulf_dimr"/>
</dbReference>
<dbReference type="Pfam" id="PF14864">
    <property type="entry name" value="Alkyl_sulf_C"/>
    <property type="match status" value="1"/>
</dbReference>
<proteinExistence type="inferred from homology"/>
<dbReference type="Proteomes" id="UP001550628">
    <property type="component" value="Unassembled WGS sequence"/>
</dbReference>
<feature type="region of interest" description="Disordered" evidence="5">
    <location>
        <begin position="1"/>
        <end position="21"/>
    </location>
</feature>
<keyword evidence="2" id="KW-0378">Hydrolase</keyword>
<dbReference type="PANTHER" id="PTHR43223">
    <property type="entry name" value="ALKYL/ARYL-SULFATASE"/>
    <property type="match status" value="1"/>
</dbReference>
<evidence type="ECO:0000256" key="2">
    <source>
        <dbReference type="ARBA" id="ARBA00022801"/>
    </source>
</evidence>
<dbReference type="InterPro" id="IPR052195">
    <property type="entry name" value="Bact_Alkyl/Aryl-Sulfatase"/>
</dbReference>
<comment type="caution">
    <text evidence="7">The sequence shown here is derived from an EMBL/GenBank/DDBJ whole genome shotgun (WGS) entry which is preliminary data.</text>
</comment>
<dbReference type="InterPro" id="IPR001279">
    <property type="entry name" value="Metallo-B-lactamas"/>
</dbReference>
<dbReference type="InterPro" id="IPR038536">
    <property type="entry name" value="Alkyl/aryl-sulf_dimr_sf"/>
</dbReference>
<dbReference type="EMBL" id="JBEYBF010000006">
    <property type="protein sequence ID" value="MEU1952393.1"/>
    <property type="molecule type" value="Genomic_DNA"/>
</dbReference>
<dbReference type="RefSeq" id="WP_356955506.1">
    <property type="nucleotide sequence ID" value="NZ_JBEYBD010000004.1"/>
</dbReference>
<protein>
    <submittedName>
        <fullName evidence="7">Alkyl sulfatase dimerization domain-containing protein</fullName>
    </submittedName>
</protein>
<evidence type="ECO:0000256" key="1">
    <source>
        <dbReference type="ARBA" id="ARBA00022723"/>
    </source>
</evidence>
<dbReference type="SUPFAM" id="SSF56281">
    <property type="entry name" value="Metallo-hydrolase/oxidoreductase"/>
    <property type="match status" value="1"/>
</dbReference>
<accession>A0ABV2WNF3</accession>
<evidence type="ECO:0000256" key="3">
    <source>
        <dbReference type="ARBA" id="ARBA00022833"/>
    </source>
</evidence>
<evidence type="ECO:0000313" key="8">
    <source>
        <dbReference type="Proteomes" id="UP001550628"/>
    </source>
</evidence>
<dbReference type="SUPFAM" id="SSF55718">
    <property type="entry name" value="SCP-like"/>
    <property type="match status" value="1"/>
</dbReference>
<dbReference type="PANTHER" id="PTHR43223:SF1">
    <property type="entry name" value="ALKYL_ARYL-SULFATASE BDS1"/>
    <property type="match status" value="1"/>
</dbReference>
<reference evidence="7 8" key="1">
    <citation type="submission" date="2024-06" db="EMBL/GenBank/DDBJ databases">
        <title>The Natural Products Discovery Center: Release of the First 8490 Sequenced Strains for Exploring Actinobacteria Biosynthetic Diversity.</title>
        <authorList>
            <person name="Kalkreuter E."/>
            <person name="Kautsar S.A."/>
            <person name="Yang D."/>
            <person name="Bader C.D."/>
            <person name="Teijaro C.N."/>
            <person name="Fluegel L."/>
            <person name="Davis C.M."/>
            <person name="Simpson J.R."/>
            <person name="Lauterbach L."/>
            <person name="Steele A.D."/>
            <person name="Gui C."/>
            <person name="Meng S."/>
            <person name="Li G."/>
            <person name="Viehrig K."/>
            <person name="Ye F."/>
            <person name="Su P."/>
            <person name="Kiefer A.F."/>
            <person name="Nichols A."/>
            <person name="Cepeda A.J."/>
            <person name="Yan W."/>
            <person name="Fan B."/>
            <person name="Jiang Y."/>
            <person name="Adhikari A."/>
            <person name="Zheng C.-J."/>
            <person name="Schuster L."/>
            <person name="Cowan T.M."/>
            <person name="Smanski M.J."/>
            <person name="Chevrette M.G."/>
            <person name="De Carvalho L.P.S."/>
            <person name="Shen B."/>
        </authorList>
    </citation>
    <scope>NUCLEOTIDE SEQUENCE [LARGE SCALE GENOMIC DNA]</scope>
    <source>
        <strain evidence="7 8">NPDC019708</strain>
    </source>
</reference>
<evidence type="ECO:0000313" key="7">
    <source>
        <dbReference type="EMBL" id="MEU1952393.1"/>
    </source>
</evidence>
<dbReference type="InterPro" id="IPR036527">
    <property type="entry name" value="SCP2_sterol-bd_dom_sf"/>
</dbReference>
<dbReference type="InterPro" id="IPR036866">
    <property type="entry name" value="RibonucZ/Hydroxyglut_hydro"/>
</dbReference>
<evidence type="ECO:0000259" key="6">
    <source>
        <dbReference type="SMART" id="SM00849"/>
    </source>
</evidence>